<sequence length="498" mass="55518">MNSEHNKAKVDVKGNLNGLHARQDQVKTYVTGNLTSEPENGDQISSNIGEPDPPVLSAEGQNDGVQIEEATETDPSRSAMSKLAITVDNMDIAFLTGSCNFDRQDGVKEAPLKMEHAQSAVYSITTGRKPPLGRSTSTYQDEEGNKKERRMPHVPQRSYSSGSSNGVQSERETEDLLLAAIERMPPKRSDSSGSFDEERFPDVPVGSDSSSSSDEDSETASSGEETTGNPYNYCNIAVLLLIFQLYFAIPGSACNQWIDKLKLKNHTNLRTILKKQPWISVIMFFLSGNTQIKNKDCFGNPFKRFLNFAKRDHLLEYQQCFPELEKTSSTPHYNINAMIRKKLKEGKCSLQEAVNWVLNGNGRPPPYSLSETPPLLLFYLYGVTEKSSQLPLTLDYKGKGGSTLKYKLAGVIFHRSGGEDHYVVRAYDPERKKWRYNTDADGGWEEDRGDPMTDTKHEFTLSAAVYIIADPPESDQSSSNNSTDIHLANNLEYLKPLA</sequence>
<feature type="region of interest" description="Disordered" evidence="1">
    <location>
        <begin position="1"/>
        <end position="78"/>
    </location>
</feature>
<feature type="compositionally biased region" description="Low complexity" evidence="1">
    <location>
        <begin position="158"/>
        <end position="168"/>
    </location>
</feature>
<proteinExistence type="predicted"/>
<gene>
    <name evidence="2" type="ORF">KP79_PYT19897</name>
</gene>
<dbReference type="Proteomes" id="UP000242188">
    <property type="component" value="Unassembled WGS sequence"/>
</dbReference>
<accession>A0A210PJE1</accession>
<feature type="compositionally biased region" description="Basic and acidic residues" evidence="1">
    <location>
        <begin position="1"/>
        <end position="12"/>
    </location>
</feature>
<name>A0A210PJE1_MIZYE</name>
<feature type="region of interest" description="Disordered" evidence="1">
    <location>
        <begin position="122"/>
        <end position="171"/>
    </location>
</feature>
<comment type="caution">
    <text evidence="2">The sequence shown here is derived from an EMBL/GenBank/DDBJ whole genome shotgun (WGS) entry which is preliminary data.</text>
</comment>
<dbReference type="EMBL" id="NEDP02076556">
    <property type="protein sequence ID" value="OWF36594.1"/>
    <property type="molecule type" value="Genomic_DNA"/>
</dbReference>
<dbReference type="AlphaFoldDB" id="A0A210PJE1"/>
<protein>
    <submittedName>
        <fullName evidence="2">Uncharacterized protein</fullName>
    </submittedName>
</protein>
<evidence type="ECO:0000313" key="3">
    <source>
        <dbReference type="Proteomes" id="UP000242188"/>
    </source>
</evidence>
<feature type="compositionally biased region" description="Polar residues" evidence="1">
    <location>
        <begin position="26"/>
        <end position="48"/>
    </location>
</feature>
<feature type="compositionally biased region" description="Basic and acidic residues" evidence="1">
    <location>
        <begin position="186"/>
        <end position="201"/>
    </location>
</feature>
<evidence type="ECO:0000313" key="2">
    <source>
        <dbReference type="EMBL" id="OWF36594.1"/>
    </source>
</evidence>
<keyword evidence="3" id="KW-1185">Reference proteome</keyword>
<evidence type="ECO:0000256" key="1">
    <source>
        <dbReference type="SAM" id="MobiDB-lite"/>
    </source>
</evidence>
<feature type="region of interest" description="Disordered" evidence="1">
    <location>
        <begin position="186"/>
        <end position="226"/>
    </location>
</feature>
<reference evidence="2 3" key="1">
    <citation type="journal article" date="2017" name="Nat. Ecol. Evol.">
        <title>Scallop genome provides insights into evolution of bilaterian karyotype and development.</title>
        <authorList>
            <person name="Wang S."/>
            <person name="Zhang J."/>
            <person name="Jiao W."/>
            <person name="Li J."/>
            <person name="Xun X."/>
            <person name="Sun Y."/>
            <person name="Guo X."/>
            <person name="Huan P."/>
            <person name="Dong B."/>
            <person name="Zhang L."/>
            <person name="Hu X."/>
            <person name="Sun X."/>
            <person name="Wang J."/>
            <person name="Zhao C."/>
            <person name="Wang Y."/>
            <person name="Wang D."/>
            <person name="Huang X."/>
            <person name="Wang R."/>
            <person name="Lv J."/>
            <person name="Li Y."/>
            <person name="Zhang Z."/>
            <person name="Liu B."/>
            <person name="Lu W."/>
            <person name="Hui Y."/>
            <person name="Liang J."/>
            <person name="Zhou Z."/>
            <person name="Hou R."/>
            <person name="Li X."/>
            <person name="Liu Y."/>
            <person name="Li H."/>
            <person name="Ning X."/>
            <person name="Lin Y."/>
            <person name="Zhao L."/>
            <person name="Xing Q."/>
            <person name="Dou J."/>
            <person name="Li Y."/>
            <person name="Mao J."/>
            <person name="Guo H."/>
            <person name="Dou H."/>
            <person name="Li T."/>
            <person name="Mu C."/>
            <person name="Jiang W."/>
            <person name="Fu Q."/>
            <person name="Fu X."/>
            <person name="Miao Y."/>
            <person name="Liu J."/>
            <person name="Yu Q."/>
            <person name="Li R."/>
            <person name="Liao H."/>
            <person name="Li X."/>
            <person name="Kong Y."/>
            <person name="Jiang Z."/>
            <person name="Chourrout D."/>
            <person name="Li R."/>
            <person name="Bao Z."/>
        </authorList>
    </citation>
    <scope>NUCLEOTIDE SEQUENCE [LARGE SCALE GENOMIC DNA]</scope>
    <source>
        <strain evidence="2 3">PY_sf001</strain>
    </source>
</reference>
<organism evidence="2 3">
    <name type="scientific">Mizuhopecten yessoensis</name>
    <name type="common">Japanese scallop</name>
    <name type="synonym">Patinopecten yessoensis</name>
    <dbReference type="NCBI Taxonomy" id="6573"/>
    <lineage>
        <taxon>Eukaryota</taxon>
        <taxon>Metazoa</taxon>
        <taxon>Spiralia</taxon>
        <taxon>Lophotrochozoa</taxon>
        <taxon>Mollusca</taxon>
        <taxon>Bivalvia</taxon>
        <taxon>Autobranchia</taxon>
        <taxon>Pteriomorphia</taxon>
        <taxon>Pectinida</taxon>
        <taxon>Pectinoidea</taxon>
        <taxon>Pectinidae</taxon>
        <taxon>Mizuhopecten</taxon>
    </lineage>
</organism>